<dbReference type="InterPro" id="IPR043502">
    <property type="entry name" value="DNA/RNA_pol_sf"/>
</dbReference>
<evidence type="ECO:0000256" key="8">
    <source>
        <dbReference type="ARBA" id="ARBA00022801"/>
    </source>
</evidence>
<keyword evidence="10" id="KW-0229">DNA integration</keyword>
<dbReference type="Pfam" id="PF24626">
    <property type="entry name" value="SH3_Tf2-1"/>
    <property type="match status" value="1"/>
</dbReference>
<dbReference type="InterPro" id="IPR000953">
    <property type="entry name" value="Chromo/chromo_shadow_dom"/>
</dbReference>
<evidence type="ECO:0000256" key="7">
    <source>
        <dbReference type="ARBA" id="ARBA00022759"/>
    </source>
</evidence>
<dbReference type="AlphaFoldDB" id="A0AAD6R2I6"/>
<feature type="coiled-coil region" evidence="15">
    <location>
        <begin position="383"/>
        <end position="410"/>
    </location>
</feature>
<protein>
    <submittedName>
        <fullName evidence="18">Uncharacterized protein</fullName>
    </submittedName>
</protein>
<dbReference type="PANTHER" id="PTHR37984">
    <property type="entry name" value="PROTEIN CBG26694"/>
    <property type="match status" value="1"/>
</dbReference>
<dbReference type="Pfam" id="PF17921">
    <property type="entry name" value="Integrase_H2C2"/>
    <property type="match status" value="1"/>
</dbReference>
<dbReference type="FunFam" id="3.30.420.10:FF:000032">
    <property type="entry name" value="Retrovirus-related Pol polyprotein from transposon 297-like Protein"/>
    <property type="match status" value="1"/>
</dbReference>
<feature type="domain" description="Integrase catalytic" evidence="17">
    <location>
        <begin position="198"/>
        <end position="362"/>
    </location>
</feature>
<organism evidence="18 19">
    <name type="scientific">Populus alba x Populus x berolinensis</name>
    <dbReference type="NCBI Taxonomy" id="444605"/>
    <lineage>
        <taxon>Eukaryota</taxon>
        <taxon>Viridiplantae</taxon>
        <taxon>Streptophyta</taxon>
        <taxon>Embryophyta</taxon>
        <taxon>Tracheophyta</taxon>
        <taxon>Spermatophyta</taxon>
        <taxon>Magnoliopsida</taxon>
        <taxon>eudicotyledons</taxon>
        <taxon>Gunneridae</taxon>
        <taxon>Pentapetalae</taxon>
        <taxon>rosids</taxon>
        <taxon>fabids</taxon>
        <taxon>Malpighiales</taxon>
        <taxon>Salicaceae</taxon>
        <taxon>Saliceae</taxon>
        <taxon>Populus</taxon>
    </lineage>
</organism>
<keyword evidence="15" id="KW-0175">Coiled coil</keyword>
<comment type="caution">
    <text evidence="18">The sequence shown here is derived from an EMBL/GenBank/DDBJ whole genome shotgun (WGS) entry which is preliminary data.</text>
</comment>
<keyword evidence="9" id="KW-0460">Magnesium</keyword>
<evidence type="ECO:0000256" key="4">
    <source>
        <dbReference type="ARBA" id="ARBA00022722"/>
    </source>
</evidence>
<dbReference type="InterPro" id="IPR050951">
    <property type="entry name" value="Retrovirus_Pol_polyprotein"/>
</dbReference>
<keyword evidence="12" id="KW-0239">DNA-directed DNA polymerase</keyword>
<keyword evidence="8" id="KW-0378">Hydrolase</keyword>
<gene>
    <name evidence="18" type="ORF">NC653_011549</name>
</gene>
<evidence type="ECO:0000256" key="5">
    <source>
        <dbReference type="ARBA" id="ARBA00022723"/>
    </source>
</evidence>
<dbReference type="FunFam" id="1.10.340.70:FF:000001">
    <property type="entry name" value="Retrovirus-related Pol polyprotein from transposon gypsy-like Protein"/>
    <property type="match status" value="1"/>
</dbReference>
<dbReference type="Proteomes" id="UP001164929">
    <property type="component" value="Chromosome 4"/>
</dbReference>
<keyword evidence="6" id="KW-0064">Aspartyl protease</keyword>
<dbReference type="InterPro" id="IPR016197">
    <property type="entry name" value="Chromo-like_dom_sf"/>
</dbReference>
<dbReference type="GO" id="GO:0006310">
    <property type="term" value="P:DNA recombination"/>
    <property type="evidence" value="ECO:0007669"/>
    <property type="project" value="UniProtKB-KW"/>
</dbReference>
<dbReference type="Pfam" id="PF17917">
    <property type="entry name" value="RT_RNaseH"/>
    <property type="match status" value="1"/>
</dbReference>
<dbReference type="GO" id="GO:0015074">
    <property type="term" value="P:DNA integration"/>
    <property type="evidence" value="ECO:0007669"/>
    <property type="project" value="UniProtKB-KW"/>
</dbReference>
<dbReference type="GO" id="GO:0003887">
    <property type="term" value="F:DNA-directed DNA polymerase activity"/>
    <property type="evidence" value="ECO:0007669"/>
    <property type="project" value="UniProtKB-KW"/>
</dbReference>
<evidence type="ECO:0000256" key="12">
    <source>
        <dbReference type="ARBA" id="ARBA00022932"/>
    </source>
</evidence>
<keyword evidence="4" id="KW-0540">Nuclease</keyword>
<evidence type="ECO:0000256" key="9">
    <source>
        <dbReference type="ARBA" id="ARBA00022842"/>
    </source>
</evidence>
<dbReference type="InterPro" id="IPR041588">
    <property type="entry name" value="Integrase_H2C2"/>
</dbReference>
<dbReference type="GO" id="GO:0006508">
    <property type="term" value="P:proteolysis"/>
    <property type="evidence" value="ECO:0007669"/>
    <property type="project" value="UniProtKB-KW"/>
</dbReference>
<dbReference type="PROSITE" id="PS50994">
    <property type="entry name" value="INTEGRASE"/>
    <property type="match status" value="1"/>
</dbReference>
<keyword evidence="11" id="KW-0695">RNA-directed DNA polymerase</keyword>
<evidence type="ECO:0000256" key="6">
    <source>
        <dbReference type="ARBA" id="ARBA00022750"/>
    </source>
</evidence>
<dbReference type="Gene3D" id="1.10.340.70">
    <property type="match status" value="1"/>
</dbReference>
<dbReference type="PROSITE" id="PS50013">
    <property type="entry name" value="CHROMO_2"/>
    <property type="match status" value="1"/>
</dbReference>
<evidence type="ECO:0000256" key="13">
    <source>
        <dbReference type="ARBA" id="ARBA00023125"/>
    </source>
</evidence>
<dbReference type="Gene3D" id="3.30.420.10">
    <property type="entry name" value="Ribonuclease H-like superfamily/Ribonuclease H"/>
    <property type="match status" value="1"/>
</dbReference>
<dbReference type="SUPFAM" id="SSF54160">
    <property type="entry name" value="Chromo domain-like"/>
    <property type="match status" value="1"/>
</dbReference>
<keyword evidence="2" id="KW-0808">Transferase</keyword>
<reference evidence="18 19" key="1">
    <citation type="journal article" date="2023" name="Mol. Ecol. Resour.">
        <title>Chromosome-level genome assembly of a triploid poplar Populus alba 'Berolinensis'.</title>
        <authorList>
            <person name="Chen S."/>
            <person name="Yu Y."/>
            <person name="Wang X."/>
            <person name="Wang S."/>
            <person name="Zhang T."/>
            <person name="Zhou Y."/>
            <person name="He R."/>
            <person name="Meng N."/>
            <person name="Wang Y."/>
            <person name="Liu W."/>
            <person name="Liu Z."/>
            <person name="Liu J."/>
            <person name="Guo Q."/>
            <person name="Huang H."/>
            <person name="Sederoff R.R."/>
            <person name="Wang G."/>
            <person name="Qu G."/>
            <person name="Chen S."/>
        </authorList>
    </citation>
    <scope>NUCLEOTIDE SEQUENCE [LARGE SCALE GENOMIC DNA]</scope>
    <source>
        <strain evidence="18">SC-2020</strain>
    </source>
</reference>
<keyword evidence="14" id="KW-0233">DNA recombination</keyword>
<keyword evidence="7" id="KW-0255">Endonuclease</keyword>
<dbReference type="InterPro" id="IPR036397">
    <property type="entry name" value="RNaseH_sf"/>
</dbReference>
<evidence type="ECO:0000313" key="19">
    <source>
        <dbReference type="Proteomes" id="UP001164929"/>
    </source>
</evidence>
<dbReference type="GO" id="GO:0004519">
    <property type="term" value="F:endonuclease activity"/>
    <property type="evidence" value="ECO:0007669"/>
    <property type="project" value="UniProtKB-KW"/>
</dbReference>
<dbReference type="GO" id="GO:0003677">
    <property type="term" value="F:DNA binding"/>
    <property type="evidence" value="ECO:0007669"/>
    <property type="project" value="UniProtKB-KW"/>
</dbReference>
<proteinExistence type="predicted"/>
<dbReference type="InterPro" id="IPR012337">
    <property type="entry name" value="RNaseH-like_sf"/>
</dbReference>
<keyword evidence="13" id="KW-0238">DNA-binding</keyword>
<evidence type="ECO:0000256" key="3">
    <source>
        <dbReference type="ARBA" id="ARBA00022695"/>
    </source>
</evidence>
<dbReference type="InterPro" id="IPR041373">
    <property type="entry name" value="RT_RNaseH"/>
</dbReference>
<evidence type="ECO:0000313" key="18">
    <source>
        <dbReference type="EMBL" id="KAJ7001144.1"/>
    </source>
</evidence>
<dbReference type="GO" id="GO:0046872">
    <property type="term" value="F:metal ion binding"/>
    <property type="evidence" value="ECO:0007669"/>
    <property type="project" value="UniProtKB-KW"/>
</dbReference>
<evidence type="ECO:0000256" key="2">
    <source>
        <dbReference type="ARBA" id="ARBA00022679"/>
    </source>
</evidence>
<accession>A0AAD6R2I6</accession>
<feature type="domain" description="Chromo" evidence="16">
    <location>
        <begin position="506"/>
        <end position="557"/>
    </location>
</feature>
<dbReference type="SUPFAM" id="SSF53098">
    <property type="entry name" value="Ribonuclease H-like"/>
    <property type="match status" value="1"/>
</dbReference>
<keyword evidence="19" id="KW-1185">Reference proteome</keyword>
<dbReference type="InterPro" id="IPR001584">
    <property type="entry name" value="Integrase_cat-core"/>
</dbReference>
<evidence type="ECO:0000259" key="17">
    <source>
        <dbReference type="PROSITE" id="PS50994"/>
    </source>
</evidence>
<evidence type="ECO:0000256" key="1">
    <source>
        <dbReference type="ARBA" id="ARBA00022670"/>
    </source>
</evidence>
<evidence type="ECO:0000256" key="11">
    <source>
        <dbReference type="ARBA" id="ARBA00022918"/>
    </source>
</evidence>
<evidence type="ECO:0000256" key="10">
    <source>
        <dbReference type="ARBA" id="ARBA00022908"/>
    </source>
</evidence>
<dbReference type="CDD" id="cd09274">
    <property type="entry name" value="RNase_HI_RT_Ty3"/>
    <property type="match status" value="1"/>
</dbReference>
<dbReference type="PANTHER" id="PTHR37984:SF5">
    <property type="entry name" value="PROTEIN NYNRIN-LIKE"/>
    <property type="match status" value="1"/>
</dbReference>
<keyword evidence="3" id="KW-0548">Nucleotidyltransferase</keyword>
<dbReference type="SUPFAM" id="SSF56672">
    <property type="entry name" value="DNA/RNA polymerases"/>
    <property type="match status" value="1"/>
</dbReference>
<evidence type="ECO:0000256" key="15">
    <source>
        <dbReference type="SAM" id="Coils"/>
    </source>
</evidence>
<name>A0AAD6R2I6_9ROSI</name>
<dbReference type="GO" id="GO:0004190">
    <property type="term" value="F:aspartic-type endopeptidase activity"/>
    <property type="evidence" value="ECO:0007669"/>
    <property type="project" value="UniProtKB-KW"/>
</dbReference>
<sequence>MSAIVKAIRKWRHYLLGKSFIVRTDHKSLKYLLEQRITTPAQTRWLPKLLGYDYIIEYKKGVENQAADSLSRIGEVHFLSISVPHADWWPQLQTEVKQDPFYASYASKNTSQPMNLRDGVWFHNNRVFLSLTSSLIPMILVDSHSSPVGGHFGFHKTLSRINHSFFWPRLRQTVKEYLQKCAVCQQCKSDCMKPAGLLQPLPIPTQIWTDISMDFIEGLPNSNGHSVIMVVVDRLSKYAHFTPLKHPFTAPSVAKTFVANVVRLHGIPTSIVSDRDKVFISSFWQTLFQLQGTQLCMSSSYHPQTDGQTEVVNRVLEQYLRCFVGLQPKSWMDWIPWAEFSYNTSTHSSTKITPFEAVYGIPPPQPLTYVPGTAKVQVVEEYLQDRDSLLRDLRRNLRIAQERMTIHANQRRREVSFEVGDYVYLKLQPYRQTTVAFRSSLKLSPRFYGPFQILSKVGLVAYRLDLPKDCQIHNVFHVSLLRKHLGSITPLSSQLPPLADDSSILPQPDSILARREIQKGKYRPKAEVLVKWVGASDEDASWKNEWRFFKSCPQFRP</sequence>
<dbReference type="GO" id="GO:0003964">
    <property type="term" value="F:RNA-directed DNA polymerase activity"/>
    <property type="evidence" value="ECO:0007669"/>
    <property type="project" value="UniProtKB-KW"/>
</dbReference>
<evidence type="ECO:0000256" key="14">
    <source>
        <dbReference type="ARBA" id="ARBA00023172"/>
    </source>
</evidence>
<evidence type="ECO:0000259" key="16">
    <source>
        <dbReference type="PROSITE" id="PS50013"/>
    </source>
</evidence>
<keyword evidence="5" id="KW-0479">Metal-binding</keyword>
<keyword evidence="1" id="KW-0645">Protease</keyword>
<dbReference type="EMBL" id="JAQIZT010000004">
    <property type="protein sequence ID" value="KAJ7001144.1"/>
    <property type="molecule type" value="Genomic_DNA"/>
</dbReference>
<dbReference type="InterPro" id="IPR056924">
    <property type="entry name" value="SH3_Tf2-1"/>
</dbReference>